<feature type="region of interest" description="Disordered" evidence="3">
    <location>
        <begin position="267"/>
        <end position="288"/>
    </location>
</feature>
<accession>A0A846WCE3</accession>
<dbReference type="Gene3D" id="3.30.70.2330">
    <property type="match status" value="1"/>
</dbReference>
<proteinExistence type="predicted"/>
<organism evidence="5 6">
    <name type="scientific">Nocardia coubleae</name>
    <dbReference type="NCBI Taxonomy" id="356147"/>
    <lineage>
        <taxon>Bacteria</taxon>
        <taxon>Bacillati</taxon>
        <taxon>Actinomycetota</taxon>
        <taxon>Actinomycetes</taxon>
        <taxon>Mycobacteriales</taxon>
        <taxon>Nocardiaceae</taxon>
        <taxon>Nocardia</taxon>
    </lineage>
</organism>
<feature type="domain" description="HIRAN" evidence="4">
    <location>
        <begin position="51"/>
        <end position="88"/>
    </location>
</feature>
<reference evidence="5 6" key="1">
    <citation type="submission" date="2020-04" db="EMBL/GenBank/DDBJ databases">
        <title>MicrobeNet Type strains.</title>
        <authorList>
            <person name="Nicholson A.C."/>
        </authorList>
    </citation>
    <scope>NUCLEOTIDE SEQUENCE [LARGE SCALE GENOMIC DNA]</scope>
    <source>
        <strain evidence="5 6">DSM 44960</strain>
    </source>
</reference>
<sequence length="402" mass="43674">MNPPAAPRQPYSLWTTSRGWAAQDVVGTQSYLPNFLGMLGDDFDPRGTETRRTVELVPEPDNPYDRNAVAVRFANQTIGYLPREDAIRYHRPLLELMNRGYIPVAQGRIWAREYSEWDDHGREQRRLSTDVHLYVASPETMFPLNDPPVVPYTMLPEGSAVQVLRTSEHTDVLTRFHTDGGERPVIVSLVAVDQASARSTKRVVEVRIDSDRVGQLSPAMSEKYLPAIDHFGARGWVTAARAMLTASAVSATLSLRAQKAHELSGDALTGPPAVVPPRGVSGPVAPSTRSASAVEVQSGVTGNGSKITVRESGAQSLITVTIEFARPLTAWQSKVARKVQATAQQLLAREQLTAPPVTLTNQTFAASAPLAIGQEFVDALIGIDDSDFAAAQEFNQLTEGAL</sequence>
<evidence type="ECO:0000256" key="2">
    <source>
        <dbReference type="ARBA" id="ARBA00022801"/>
    </source>
</evidence>
<dbReference type="Proteomes" id="UP000572007">
    <property type="component" value="Unassembled WGS sequence"/>
</dbReference>
<dbReference type="GO" id="GO:0008270">
    <property type="term" value="F:zinc ion binding"/>
    <property type="evidence" value="ECO:0007669"/>
    <property type="project" value="InterPro"/>
</dbReference>
<dbReference type="Pfam" id="PF08797">
    <property type="entry name" value="HIRAN"/>
    <property type="match status" value="1"/>
</dbReference>
<protein>
    <recommendedName>
        <fullName evidence="4">HIRAN domain-containing protein</fullName>
    </recommendedName>
</protein>
<dbReference type="GO" id="GO:0016818">
    <property type="term" value="F:hydrolase activity, acting on acid anhydrides, in phosphorus-containing anhydrides"/>
    <property type="evidence" value="ECO:0007669"/>
    <property type="project" value="InterPro"/>
</dbReference>
<keyword evidence="6" id="KW-1185">Reference proteome</keyword>
<evidence type="ECO:0000256" key="3">
    <source>
        <dbReference type="SAM" id="MobiDB-lite"/>
    </source>
</evidence>
<name>A0A846WCE3_9NOCA</name>
<dbReference type="InterPro" id="IPR014905">
    <property type="entry name" value="HIRAN"/>
</dbReference>
<comment type="caution">
    <text evidence="5">The sequence shown here is derived from an EMBL/GenBank/DDBJ whole genome shotgun (WGS) entry which is preliminary data.</text>
</comment>
<keyword evidence="2" id="KW-0378">Hydrolase</keyword>
<dbReference type="EMBL" id="JAAXOM010000008">
    <property type="protein sequence ID" value="NKX90971.1"/>
    <property type="molecule type" value="Genomic_DNA"/>
</dbReference>
<evidence type="ECO:0000313" key="5">
    <source>
        <dbReference type="EMBL" id="NKX90971.1"/>
    </source>
</evidence>
<evidence type="ECO:0000313" key="6">
    <source>
        <dbReference type="Proteomes" id="UP000572007"/>
    </source>
</evidence>
<dbReference type="RefSeq" id="WP_067643187.1">
    <property type="nucleotide sequence ID" value="NZ_JAAXOM010000008.1"/>
</dbReference>
<evidence type="ECO:0000259" key="4">
    <source>
        <dbReference type="Pfam" id="PF08797"/>
    </source>
</evidence>
<evidence type="ECO:0000256" key="1">
    <source>
        <dbReference type="ARBA" id="ARBA00022723"/>
    </source>
</evidence>
<dbReference type="GO" id="GO:0003676">
    <property type="term" value="F:nucleic acid binding"/>
    <property type="evidence" value="ECO:0007669"/>
    <property type="project" value="InterPro"/>
</dbReference>
<dbReference type="AlphaFoldDB" id="A0A846WCE3"/>
<keyword evidence="1" id="KW-0479">Metal-binding</keyword>
<gene>
    <name evidence="5" type="ORF">HGA10_27170</name>
</gene>